<reference evidence="2 3" key="1">
    <citation type="submission" date="2024-09" db="EMBL/GenBank/DDBJ databases">
        <title>Floridaenema gen nov. (Aerosakkonemataceae, Aerosakkonematales ord. nov., Cyanobacteria) from benthic tropical and subtropical fresh waters, with the description of four new species.</title>
        <authorList>
            <person name="Moretto J.A."/>
            <person name="Berthold D.E."/>
            <person name="Lefler F.W."/>
            <person name="Huang I.-S."/>
            <person name="Laughinghouse H. IV."/>
        </authorList>
    </citation>
    <scope>NUCLEOTIDE SEQUENCE [LARGE SCALE GENOMIC DNA]</scope>
    <source>
        <strain evidence="2 3">BLCC-F46</strain>
    </source>
</reference>
<name>A0ABV4X4A7_9CYAN</name>
<feature type="transmembrane region" description="Helical" evidence="1">
    <location>
        <begin position="286"/>
        <end position="304"/>
    </location>
</feature>
<dbReference type="RefSeq" id="WP_413270704.1">
    <property type="nucleotide sequence ID" value="NZ_JBHFNQ010000094.1"/>
</dbReference>
<feature type="transmembrane region" description="Helical" evidence="1">
    <location>
        <begin position="156"/>
        <end position="176"/>
    </location>
</feature>
<feature type="transmembrane region" description="Helical" evidence="1">
    <location>
        <begin position="70"/>
        <end position="96"/>
    </location>
</feature>
<keyword evidence="1" id="KW-0812">Transmembrane</keyword>
<accession>A0ABV4X4A7</accession>
<evidence type="ECO:0000256" key="1">
    <source>
        <dbReference type="SAM" id="Phobius"/>
    </source>
</evidence>
<keyword evidence="1" id="KW-1133">Transmembrane helix</keyword>
<comment type="caution">
    <text evidence="2">The sequence shown here is derived from an EMBL/GenBank/DDBJ whole genome shotgun (WGS) entry which is preliminary data.</text>
</comment>
<keyword evidence="2" id="KW-0645">Protease</keyword>
<keyword evidence="3" id="KW-1185">Reference proteome</keyword>
<proteinExistence type="predicted"/>
<keyword evidence="2" id="KW-0378">Hydrolase</keyword>
<dbReference type="GO" id="GO:0006508">
    <property type="term" value="P:proteolysis"/>
    <property type="evidence" value="ECO:0007669"/>
    <property type="project" value="UniProtKB-KW"/>
</dbReference>
<dbReference type="EMBL" id="JBHFNQ010000094">
    <property type="protein sequence ID" value="MFB2877605.1"/>
    <property type="molecule type" value="Genomic_DNA"/>
</dbReference>
<keyword evidence="1" id="KW-0472">Membrane</keyword>
<dbReference type="GO" id="GO:0008233">
    <property type="term" value="F:peptidase activity"/>
    <property type="evidence" value="ECO:0007669"/>
    <property type="project" value="UniProtKB-KW"/>
</dbReference>
<sequence>MSTTASSKFWELIGEVFSFNSDAFETIVNLSDGMPLALLVVVLAGLSLSVGQSIILFINRIKPTRFVFSLLLNAILYTFGFLFLVFSTRLICLLPWSVKAPFLQLMKVLGLSYAPLLFSFLGALPYVGVPILNLLSVWRLLAMVVGFSAITGVSETIALGYVAFGWVVLQLLESTIGQPIAKLGKKLADKVAGVNLVTKDEELREIVSSGIAQTSSPIISATQTTLPEVRDLSLGTGRSATDAAQAVAQKLANQPRTSSEINVTQSIDTSDPIVQIEQRSRRISEVINWVLGLLAMAIIFIVVADLMRPIRDLLFGWYDELPRFFRLIFNLVWIGVVAIVFAGLLAPLETLGWWAGWYGDDLNTVSRTSPEVSQESRVKSPQKISRYIVYLDGIGQSGEEYTPDVEDFLTAFKAVLPQNMKLIQGLMMYSVLNKPLDEDRPLAFLWRLADKIRWTNPTALLGVILNLRNVFIVAVSADQRYGPIYNQGIAQVLYNGLIAQGYQPGSGVPITLIGYSGGGQMSVAAAPYLKRATGASIDVISLGGVMSANNNFLKLQHLYHLVGEKDSIERIGPIIFPGRWKLFFLSYWNRAKRKGKISIISLGPVGHQVPGGMMDPNAFLPDGRSYLQQTIEVIWQILEGKALRSDRQMKRKTSNYALYKAAEFTRPDYYPVETLYTTSLQTVDPTLYRPIADWMGRLILPKPEQRQRVRGVLLEIYHAPDNYQHLVGQVVNLRWSNDPFVHKLLTAATRDVHFSVDAEYSSKYNGLIHPDRLNHWQLVDPLESLAGSHPTDDVIVMLNEPVRVEEQGSITTSLYISTTPIQITGRYYALVKFIKPLAGTDKFRVWHFNKATRKFDGVEEIVRMPEVKANANGCFPSTSRSIERVSLNEQGWYIYGAKDKSGTFVVQSIAPRALLQLQPQKIIFGRKLGENYIRRGAWVDAAKKKGRITSVLLSPRREGIEETIAQWQENDLALVIHTYGGIGGKKQEPAASTPIFFGHFAYGVAQVIWEPLADELRFDIRYHQVYSHNTDGIIAGTLHWSRYMGDRQFGWAGLRPVCDLLIKLDSFTGFYNLDGIQVSPLIQMLRQLQVMTARYRIGDGTGGTFVGPANNCAQDSNQALFASLTQTTKFLQANPEIVNKLLEPDPEQEQRFWQLKHLKKELQQELQPCGGPRPDWENNEYNLGSTLEDNPIQNLLMGLSSWRTLLPRIASDSIAQIFLKYGATIWVLRTNQIGGYDPDIEPIAPTSFSLF</sequence>
<gene>
    <name evidence="2" type="ORF">ACE1CC_12190</name>
</gene>
<organism evidence="2 3">
    <name type="scientific">Floridaenema aerugineum BLCC-F46</name>
    <dbReference type="NCBI Taxonomy" id="3153654"/>
    <lineage>
        <taxon>Bacteria</taxon>
        <taxon>Bacillati</taxon>
        <taxon>Cyanobacteriota</taxon>
        <taxon>Cyanophyceae</taxon>
        <taxon>Oscillatoriophycideae</taxon>
        <taxon>Aerosakkonematales</taxon>
        <taxon>Aerosakkonemataceae</taxon>
        <taxon>Floridanema</taxon>
        <taxon>Floridanema aerugineum</taxon>
    </lineage>
</organism>
<feature type="transmembrane region" description="Helical" evidence="1">
    <location>
        <begin position="324"/>
        <end position="346"/>
    </location>
</feature>
<feature type="transmembrane region" description="Helical" evidence="1">
    <location>
        <begin position="36"/>
        <end position="58"/>
    </location>
</feature>
<protein>
    <submittedName>
        <fullName evidence="2">CAAX protease</fullName>
    </submittedName>
</protein>
<evidence type="ECO:0000313" key="3">
    <source>
        <dbReference type="Proteomes" id="UP001576774"/>
    </source>
</evidence>
<dbReference type="Proteomes" id="UP001576774">
    <property type="component" value="Unassembled WGS sequence"/>
</dbReference>
<evidence type="ECO:0000313" key="2">
    <source>
        <dbReference type="EMBL" id="MFB2877605.1"/>
    </source>
</evidence>